<dbReference type="Pfam" id="PF01653">
    <property type="entry name" value="DNA_ligase_aden"/>
    <property type="match status" value="1"/>
</dbReference>
<dbReference type="FunFam" id="1.10.150.20:FF:000006">
    <property type="entry name" value="DNA ligase"/>
    <property type="match status" value="1"/>
</dbReference>
<dbReference type="InterPro" id="IPR036420">
    <property type="entry name" value="BRCT_dom_sf"/>
</dbReference>
<gene>
    <name evidence="14 18" type="primary">ligA</name>
    <name evidence="17" type="ORF">HQ47_02165</name>
    <name evidence="18" type="ORF">NCTC11632_01870</name>
</gene>
<dbReference type="FunFam" id="1.10.287.610:FF:000002">
    <property type="entry name" value="DNA ligase"/>
    <property type="match status" value="1"/>
</dbReference>
<dbReference type="NCBIfam" id="NF005932">
    <property type="entry name" value="PRK07956.1"/>
    <property type="match status" value="1"/>
</dbReference>
<dbReference type="SMART" id="SM00278">
    <property type="entry name" value="HhH1"/>
    <property type="match status" value="2"/>
</dbReference>
<dbReference type="InterPro" id="IPR012340">
    <property type="entry name" value="NA-bd_OB-fold"/>
</dbReference>
<proteinExistence type="inferred from homology"/>
<comment type="function">
    <text evidence="1 14">DNA ligase that catalyzes the formation of phosphodiester linkages between 5'-phosphoryl and 3'-hydroxyl groups in double-stranded DNA using NAD as a coenzyme and as the energy source for the reaction. It is essential for DNA replication and repair of damaged DNA.</text>
</comment>
<dbReference type="InterPro" id="IPR033136">
    <property type="entry name" value="DNA_ligase_CS"/>
</dbReference>
<dbReference type="InterPro" id="IPR013840">
    <property type="entry name" value="DNAligase_N"/>
</dbReference>
<dbReference type="Pfam" id="PF12826">
    <property type="entry name" value="HHH_2"/>
    <property type="match status" value="1"/>
</dbReference>
<comment type="similarity">
    <text evidence="13 14">Belongs to the NAD-dependent DNA ligase family. LigA subfamily.</text>
</comment>
<keyword evidence="8 14" id="KW-0862">Zinc</keyword>
<dbReference type="STRING" id="28115.HQ47_02165"/>
<dbReference type="Pfam" id="PF14520">
    <property type="entry name" value="HHH_5"/>
    <property type="match status" value="1"/>
</dbReference>
<evidence type="ECO:0000313" key="18">
    <source>
        <dbReference type="EMBL" id="SUB89744.1"/>
    </source>
</evidence>
<evidence type="ECO:0000256" key="3">
    <source>
        <dbReference type="ARBA" id="ARBA00013308"/>
    </source>
</evidence>
<feature type="binding site" evidence="14">
    <location>
        <begin position="32"/>
        <end position="36"/>
    </location>
    <ligand>
        <name>NAD(+)</name>
        <dbReference type="ChEBI" id="CHEBI:57540"/>
    </ligand>
</feature>
<evidence type="ECO:0000256" key="14">
    <source>
        <dbReference type="HAMAP-Rule" id="MF_01588"/>
    </source>
</evidence>
<evidence type="ECO:0000313" key="17">
    <source>
        <dbReference type="EMBL" id="KGN75171.1"/>
    </source>
</evidence>
<keyword evidence="5 14" id="KW-0235">DNA replication</keyword>
<dbReference type="HAMAP" id="MF_01588">
    <property type="entry name" value="DNA_ligase_A"/>
    <property type="match status" value="1"/>
</dbReference>
<keyword evidence="14" id="KW-0464">Manganese</keyword>
<dbReference type="CDD" id="cd00114">
    <property type="entry name" value="LIGANc"/>
    <property type="match status" value="1"/>
</dbReference>
<dbReference type="PIRSF" id="PIRSF001604">
    <property type="entry name" value="LigA"/>
    <property type="match status" value="1"/>
</dbReference>
<evidence type="ECO:0000256" key="8">
    <source>
        <dbReference type="ARBA" id="ARBA00022833"/>
    </source>
</evidence>
<dbReference type="FunFam" id="2.40.50.140:FF:000012">
    <property type="entry name" value="DNA ligase"/>
    <property type="match status" value="1"/>
</dbReference>
<feature type="binding site" evidence="14">
    <location>
        <position position="112"/>
    </location>
    <ligand>
        <name>NAD(+)</name>
        <dbReference type="ChEBI" id="CHEBI:57540"/>
    </ligand>
</feature>
<comment type="caution">
    <text evidence="14">Lacks conserved residue(s) required for the propagation of feature annotation.</text>
</comment>
<name>A0A0A2E8F6_9PORP</name>
<feature type="binding site" evidence="14">
    <location>
        <position position="311"/>
    </location>
    <ligand>
        <name>NAD(+)</name>
        <dbReference type="ChEBI" id="CHEBI:57540"/>
    </ligand>
</feature>
<dbReference type="PANTHER" id="PTHR23389:SF9">
    <property type="entry name" value="DNA LIGASE"/>
    <property type="match status" value="1"/>
</dbReference>
<dbReference type="GO" id="GO:0003677">
    <property type="term" value="F:DNA binding"/>
    <property type="evidence" value="ECO:0007669"/>
    <property type="project" value="InterPro"/>
</dbReference>
<evidence type="ECO:0000256" key="4">
    <source>
        <dbReference type="ARBA" id="ARBA00022598"/>
    </source>
</evidence>
<feature type="binding site" evidence="14">
    <location>
        <begin position="81"/>
        <end position="82"/>
    </location>
    <ligand>
        <name>NAD(+)</name>
        <dbReference type="ChEBI" id="CHEBI:57540"/>
    </ligand>
</feature>
<dbReference type="PANTHER" id="PTHR23389">
    <property type="entry name" value="CHROMOSOME TRANSMISSION FIDELITY FACTOR 18"/>
    <property type="match status" value="1"/>
</dbReference>
<dbReference type="SMART" id="SM00532">
    <property type="entry name" value="LIGANc"/>
    <property type="match status" value="1"/>
</dbReference>
<dbReference type="PROSITE" id="PS01056">
    <property type="entry name" value="DNA_LIGASE_N2"/>
    <property type="match status" value="1"/>
</dbReference>
<keyword evidence="6 14" id="KW-0479">Metal-binding</keyword>
<dbReference type="Gene3D" id="1.10.287.610">
    <property type="entry name" value="Helix hairpin bin"/>
    <property type="match status" value="1"/>
</dbReference>
<accession>A0A0A2E8F6</accession>
<dbReference type="SUPFAM" id="SSF52113">
    <property type="entry name" value="BRCT domain"/>
    <property type="match status" value="1"/>
</dbReference>
<evidence type="ECO:0000313" key="20">
    <source>
        <dbReference type="Proteomes" id="UP000254156"/>
    </source>
</evidence>
<dbReference type="Gene3D" id="6.20.10.30">
    <property type="match status" value="1"/>
</dbReference>
<feature type="binding site" evidence="14">
    <location>
        <position position="287"/>
    </location>
    <ligand>
        <name>NAD(+)</name>
        <dbReference type="ChEBI" id="CHEBI:57540"/>
    </ligand>
</feature>
<dbReference type="InterPro" id="IPR004150">
    <property type="entry name" value="NAD_DNA_ligase_OB"/>
</dbReference>
<dbReference type="OrthoDB" id="9759736at2"/>
<feature type="domain" description="BRCT" evidence="16">
    <location>
        <begin position="588"/>
        <end position="659"/>
    </location>
</feature>
<evidence type="ECO:0000256" key="12">
    <source>
        <dbReference type="ARBA" id="ARBA00034005"/>
    </source>
</evidence>
<dbReference type="FunFam" id="3.30.470.30:FF:000001">
    <property type="entry name" value="DNA ligase"/>
    <property type="match status" value="1"/>
</dbReference>
<sequence length="694" mass="77872">MTDVKQEIDSLRHELAEHNYNYYVLNSPLIPDQDFDMMMKRLEALEASHPEYFSSDSPTQRVGADRTEGFAQKRHSIPMLSLSNTYNYNEVEDFYRRVAGDLHNEPFRVNAELKFDGLSIALIYEEGVLTDAVTRGDGLVGDVVTANVRTIRSIPLKLRGEGYPSRLEVRGEVLLPFKEFERLNSEREEKGEPLFANPRNAASGTLKQLDPKVAAARKLDAYFYHAIDTPELPDSHFERLKLLRQWGFKVSDAVTLCSSTTDIYAFLEYWDKQRSCLPIATDGVVLKVDSIKQQKRLGYTAKSPRWAIAYKFQAEQARTKLLGIDYQVGRTGAVTPVANLEPVPLSGTVVKRASLHNADIIAELDLRQNDYVFVEKGGEIIPKIVGVDKDARLLEMPPIEFITHCPACGTPLVRTEGEAAYYCPDGATCEPQQKGRIEHFCTRKAANINIGPETIDLLYRKKLIHHIADLYRLTEEQLTSLPGIRERSAQKLLASIDSSRKRPFHSLLYGIGIRFVGETVARTLTQAFGSMEKLMQATEEELTATPEIGPKIAQSIRVFFDNADNRALIAQLADLGLNFTEETKNVQSDGGLLAGRTVVISGKFHRYSRDEYKALIEQLGGKMASSISGNTDFILAGDDMGPAKRQKAEALSIRLVSEEEFWTMIDESDEKTMKEAKPDPDPQTKSDYLGDLFD</sequence>
<dbReference type="InterPro" id="IPR001357">
    <property type="entry name" value="BRCT_dom"/>
</dbReference>
<evidence type="ECO:0000313" key="19">
    <source>
        <dbReference type="Proteomes" id="UP000030103"/>
    </source>
</evidence>
<dbReference type="PROSITE" id="PS50172">
    <property type="entry name" value="BRCT"/>
    <property type="match status" value="1"/>
</dbReference>
<dbReference type="EMBL" id="JRFA01000008">
    <property type="protein sequence ID" value="KGN75171.1"/>
    <property type="molecule type" value="Genomic_DNA"/>
</dbReference>
<dbReference type="InterPro" id="IPR001679">
    <property type="entry name" value="DNA_ligase"/>
</dbReference>
<dbReference type="InterPro" id="IPR010994">
    <property type="entry name" value="RuvA_2-like"/>
</dbReference>
<evidence type="ECO:0000256" key="15">
    <source>
        <dbReference type="SAM" id="MobiDB-lite"/>
    </source>
</evidence>
<dbReference type="EC" id="6.5.1.2" evidence="2 14"/>
<dbReference type="Proteomes" id="UP000254156">
    <property type="component" value="Unassembled WGS sequence"/>
</dbReference>
<dbReference type="RefSeq" id="WP_025004270.1">
    <property type="nucleotide sequence ID" value="NZ_JRFA01000008.1"/>
</dbReference>
<dbReference type="Gene3D" id="3.30.470.30">
    <property type="entry name" value="DNA ligase/mRNA capping enzyme"/>
    <property type="match status" value="1"/>
</dbReference>
<keyword evidence="19" id="KW-1185">Reference proteome</keyword>
<evidence type="ECO:0000256" key="9">
    <source>
        <dbReference type="ARBA" id="ARBA00022842"/>
    </source>
</evidence>
<dbReference type="Gene3D" id="3.40.50.10190">
    <property type="entry name" value="BRCT domain"/>
    <property type="match status" value="1"/>
</dbReference>
<evidence type="ECO:0000256" key="7">
    <source>
        <dbReference type="ARBA" id="ARBA00022763"/>
    </source>
</evidence>
<evidence type="ECO:0000256" key="6">
    <source>
        <dbReference type="ARBA" id="ARBA00022723"/>
    </source>
</evidence>
<dbReference type="eggNOG" id="COG0272">
    <property type="taxonomic scope" value="Bacteria"/>
</dbReference>
<dbReference type="InterPro" id="IPR041663">
    <property type="entry name" value="DisA/LigA_HHH"/>
</dbReference>
<dbReference type="Pfam" id="PF00533">
    <property type="entry name" value="BRCT"/>
    <property type="match status" value="1"/>
</dbReference>
<dbReference type="GO" id="GO:0003911">
    <property type="term" value="F:DNA ligase (NAD+) activity"/>
    <property type="evidence" value="ECO:0007669"/>
    <property type="project" value="UniProtKB-UniRule"/>
</dbReference>
<dbReference type="Gene3D" id="2.40.50.140">
    <property type="entry name" value="Nucleic acid-binding proteins"/>
    <property type="match status" value="1"/>
</dbReference>
<comment type="catalytic activity">
    <reaction evidence="12 14">
        <text>NAD(+) + (deoxyribonucleotide)n-3'-hydroxyl + 5'-phospho-(deoxyribonucleotide)m = (deoxyribonucleotide)n+m + AMP + beta-nicotinamide D-nucleotide.</text>
        <dbReference type="EC" id="6.5.1.2"/>
    </reaction>
</comment>
<dbReference type="GO" id="GO:0046872">
    <property type="term" value="F:metal ion binding"/>
    <property type="evidence" value="ECO:0007669"/>
    <property type="project" value="UniProtKB-KW"/>
</dbReference>
<feature type="binding site" evidence="14">
    <location>
        <position position="429"/>
    </location>
    <ligand>
        <name>Zn(2+)</name>
        <dbReference type="ChEBI" id="CHEBI:29105"/>
    </ligand>
</feature>
<keyword evidence="10 14" id="KW-0520">NAD</keyword>
<dbReference type="SUPFAM" id="SSF47781">
    <property type="entry name" value="RuvA domain 2-like"/>
    <property type="match status" value="1"/>
</dbReference>
<feature type="binding site" evidence="14">
    <location>
        <position position="405"/>
    </location>
    <ligand>
        <name>Zn(2+)</name>
        <dbReference type="ChEBI" id="CHEBI:29105"/>
    </ligand>
</feature>
<evidence type="ECO:0000256" key="10">
    <source>
        <dbReference type="ARBA" id="ARBA00023027"/>
    </source>
</evidence>
<dbReference type="InterPro" id="IPR013839">
    <property type="entry name" value="DNAligase_adenylation"/>
</dbReference>
<dbReference type="Gene3D" id="1.10.150.20">
    <property type="entry name" value="5' to 3' exonuclease, C-terminal subdomain"/>
    <property type="match status" value="2"/>
</dbReference>
<evidence type="ECO:0000256" key="2">
    <source>
        <dbReference type="ARBA" id="ARBA00012722"/>
    </source>
</evidence>
<feature type="binding site" evidence="14">
    <location>
        <position position="135"/>
    </location>
    <ligand>
        <name>NAD(+)</name>
        <dbReference type="ChEBI" id="CHEBI:57540"/>
    </ligand>
</feature>
<feature type="binding site" evidence="14">
    <location>
        <position position="408"/>
    </location>
    <ligand>
        <name>Zn(2+)</name>
        <dbReference type="ChEBI" id="CHEBI:29105"/>
    </ligand>
</feature>
<feature type="compositionally biased region" description="Basic and acidic residues" evidence="15">
    <location>
        <begin position="670"/>
        <end position="684"/>
    </location>
</feature>
<reference evidence="18 20" key="2">
    <citation type="submission" date="2018-06" db="EMBL/GenBank/DDBJ databases">
        <authorList>
            <consortium name="Pathogen Informatics"/>
            <person name="Doyle S."/>
        </authorList>
    </citation>
    <scope>NUCLEOTIDE SEQUENCE [LARGE SCALE GENOMIC DNA]</scope>
    <source>
        <strain evidence="18 20">NCTC11632</strain>
    </source>
</reference>
<dbReference type="SUPFAM" id="SSF56091">
    <property type="entry name" value="DNA ligase/mRNA capping enzyme, catalytic domain"/>
    <property type="match status" value="1"/>
</dbReference>
<evidence type="ECO:0000259" key="16">
    <source>
        <dbReference type="PROSITE" id="PS50172"/>
    </source>
</evidence>
<keyword evidence="9 14" id="KW-0460">Magnesium</keyword>
<dbReference type="Pfam" id="PF03120">
    <property type="entry name" value="OB_DNA_ligase"/>
    <property type="match status" value="1"/>
</dbReference>
<keyword evidence="11 14" id="KW-0234">DNA repair</keyword>
<dbReference type="SUPFAM" id="SSF50249">
    <property type="entry name" value="Nucleic acid-binding proteins"/>
    <property type="match status" value="1"/>
</dbReference>
<dbReference type="Proteomes" id="UP000030103">
    <property type="component" value="Unassembled WGS sequence"/>
</dbReference>
<feature type="region of interest" description="Disordered" evidence="15">
    <location>
        <begin position="667"/>
        <end position="694"/>
    </location>
</feature>
<dbReference type="NCBIfam" id="TIGR00575">
    <property type="entry name" value="dnlj"/>
    <property type="match status" value="1"/>
</dbReference>
<dbReference type="CDD" id="cd17748">
    <property type="entry name" value="BRCT_DNA_ligase_like"/>
    <property type="match status" value="1"/>
</dbReference>
<dbReference type="GO" id="GO:0005829">
    <property type="term" value="C:cytosol"/>
    <property type="evidence" value="ECO:0007669"/>
    <property type="project" value="TreeGrafter"/>
</dbReference>
<dbReference type="SMART" id="SM00292">
    <property type="entry name" value="BRCT"/>
    <property type="match status" value="1"/>
</dbReference>
<reference evidence="17 19" key="1">
    <citation type="submission" date="2014-09" db="EMBL/GenBank/DDBJ databases">
        <title>Draft Genome Sequence of Porphyromonas macacae COT-192_OH2859.</title>
        <authorList>
            <person name="Wallis C."/>
            <person name="Deusch O."/>
            <person name="O'Flynn C."/>
            <person name="Davis I."/>
            <person name="Horsfall A."/>
            <person name="Kirkwood N."/>
            <person name="Harris S."/>
            <person name="Eisen J.A."/>
            <person name="Coil D.A."/>
            <person name="Darling A.E."/>
            <person name="Jospin G."/>
            <person name="Alexiev A."/>
        </authorList>
    </citation>
    <scope>NUCLEOTIDE SEQUENCE [LARGE SCALE GENOMIC DNA]</scope>
    <source>
        <strain evidence="19">COT-192 OH2859</strain>
        <strain evidence="17">COT-192_OH2859</strain>
    </source>
</reference>
<dbReference type="GO" id="GO:0006281">
    <property type="term" value="P:DNA repair"/>
    <property type="evidence" value="ECO:0007669"/>
    <property type="project" value="UniProtKB-KW"/>
</dbReference>
<feature type="binding site" evidence="14">
    <location>
        <position position="172"/>
    </location>
    <ligand>
        <name>NAD(+)</name>
        <dbReference type="ChEBI" id="CHEBI:57540"/>
    </ligand>
</feature>
<dbReference type="Pfam" id="PF03119">
    <property type="entry name" value="DNA_ligase_ZBD"/>
    <property type="match status" value="1"/>
</dbReference>
<keyword evidence="4 14" id="KW-0436">Ligase</keyword>
<evidence type="ECO:0000256" key="11">
    <source>
        <dbReference type="ARBA" id="ARBA00023204"/>
    </source>
</evidence>
<dbReference type="GO" id="GO:0006260">
    <property type="term" value="P:DNA replication"/>
    <property type="evidence" value="ECO:0007669"/>
    <property type="project" value="UniProtKB-KW"/>
</dbReference>
<keyword evidence="7 14" id="KW-0227">DNA damage</keyword>
<organism evidence="17 19">
    <name type="scientific">Porphyromonas macacae</name>
    <dbReference type="NCBI Taxonomy" id="28115"/>
    <lineage>
        <taxon>Bacteria</taxon>
        <taxon>Pseudomonadati</taxon>
        <taxon>Bacteroidota</taxon>
        <taxon>Bacteroidia</taxon>
        <taxon>Bacteroidales</taxon>
        <taxon>Porphyromonadaceae</taxon>
        <taxon>Porphyromonas</taxon>
    </lineage>
</organism>
<dbReference type="AlphaFoldDB" id="A0A0A2E8F6"/>
<evidence type="ECO:0000256" key="5">
    <source>
        <dbReference type="ARBA" id="ARBA00022705"/>
    </source>
</evidence>
<evidence type="ECO:0000256" key="13">
    <source>
        <dbReference type="ARBA" id="ARBA00060881"/>
    </source>
</evidence>
<protein>
    <recommendedName>
        <fullName evidence="3 14">DNA ligase</fullName>
        <ecNumber evidence="2 14">6.5.1.2</ecNumber>
    </recommendedName>
    <alternativeName>
        <fullName evidence="14">Polydeoxyribonucleotide synthase [NAD(+)]</fullName>
    </alternativeName>
</protein>
<dbReference type="EMBL" id="UGTF01000002">
    <property type="protein sequence ID" value="SUB89744.1"/>
    <property type="molecule type" value="Genomic_DNA"/>
</dbReference>
<dbReference type="InterPro" id="IPR004149">
    <property type="entry name" value="Znf_DNAligase_C4"/>
</dbReference>
<comment type="cofactor">
    <cofactor evidence="14">
        <name>Mg(2+)</name>
        <dbReference type="ChEBI" id="CHEBI:18420"/>
    </cofactor>
    <cofactor evidence="14">
        <name>Mn(2+)</name>
        <dbReference type="ChEBI" id="CHEBI:29035"/>
    </cofactor>
</comment>
<evidence type="ECO:0000256" key="1">
    <source>
        <dbReference type="ARBA" id="ARBA00004067"/>
    </source>
</evidence>
<feature type="active site" description="N6-AMP-lysine intermediate" evidence="14">
    <location>
        <position position="114"/>
    </location>
</feature>
<dbReference type="InterPro" id="IPR003583">
    <property type="entry name" value="Hlx-hairpin-Hlx_DNA-bd_motif"/>
</dbReference>